<keyword evidence="1" id="KW-0812">Transmembrane</keyword>
<feature type="transmembrane region" description="Helical" evidence="1">
    <location>
        <begin position="235"/>
        <end position="252"/>
    </location>
</feature>
<evidence type="ECO:0000313" key="3">
    <source>
        <dbReference type="Proteomes" id="UP000217265"/>
    </source>
</evidence>
<sequence>MEKIITFFRTYPVFLGFAFFGVIATGLFILFAVLMTRAGLSLRPLVFLGVFFAIIGVPQLFFHIQQARGVMPSLDWTPASNQPRPLENSAALANRDGKFLHPEKIFGPGFDPQLLSDIRPLFTGLDPEATQMAVFPSAETAVAARFSSEANAQQALANYGAMMGIARPQPAADGSYTAPRASDRVRLLIAGKTLFVWSAATDSALDRRQQASAAAFHSTTATTARDPRVSVWRKRFAIATPLLVLAAAFWFFKGSTWAATIAPVAENSLPASASELRARLLAIENLKQPITVTAGATPDEVIVTWRADAAWLTHAQASGLKRTHKLVLHLDESSRTLRVREYMSALDWSAAPDRAAVQWHMKTGIVFFEQRHERVFGLQLDPATGRFKPELSYAYTFNLQELKAPLIAATTHAGWTWKPILWKGPTWLRWATE</sequence>
<keyword evidence="3" id="KW-1185">Reference proteome</keyword>
<feature type="transmembrane region" description="Helical" evidence="1">
    <location>
        <begin position="12"/>
        <end position="33"/>
    </location>
</feature>
<keyword evidence="1" id="KW-1133">Transmembrane helix</keyword>
<keyword evidence="1" id="KW-0472">Membrane</keyword>
<feature type="transmembrane region" description="Helical" evidence="1">
    <location>
        <begin position="45"/>
        <end position="64"/>
    </location>
</feature>
<dbReference type="RefSeq" id="WP_096055522.1">
    <property type="nucleotide sequence ID" value="NZ_CP023344.1"/>
</dbReference>
<gene>
    <name evidence="2" type="ORF">CMV30_07975</name>
</gene>
<evidence type="ECO:0000256" key="1">
    <source>
        <dbReference type="SAM" id="Phobius"/>
    </source>
</evidence>
<proteinExistence type="predicted"/>
<name>A0A290Q9L9_9BACT</name>
<protein>
    <submittedName>
        <fullName evidence="2">Uncharacterized protein</fullName>
    </submittedName>
</protein>
<dbReference type="Proteomes" id="UP000217265">
    <property type="component" value="Chromosome"/>
</dbReference>
<evidence type="ECO:0000313" key="2">
    <source>
        <dbReference type="EMBL" id="ATC63890.1"/>
    </source>
</evidence>
<dbReference type="AlphaFoldDB" id="A0A290Q9L9"/>
<accession>A0A290Q9L9</accession>
<dbReference type="OrthoDB" id="7068230at2"/>
<dbReference type="EMBL" id="CP023344">
    <property type="protein sequence ID" value="ATC63890.1"/>
    <property type="molecule type" value="Genomic_DNA"/>
</dbReference>
<organism evidence="2 3">
    <name type="scientific">Nibricoccus aquaticus</name>
    <dbReference type="NCBI Taxonomy" id="2576891"/>
    <lineage>
        <taxon>Bacteria</taxon>
        <taxon>Pseudomonadati</taxon>
        <taxon>Verrucomicrobiota</taxon>
        <taxon>Opitutia</taxon>
        <taxon>Opitutales</taxon>
        <taxon>Opitutaceae</taxon>
        <taxon>Nibricoccus</taxon>
    </lineage>
</organism>
<dbReference type="KEGG" id="vbh:CMV30_07975"/>
<reference evidence="2 3" key="1">
    <citation type="submission" date="2017-09" db="EMBL/GenBank/DDBJ databases">
        <title>Complete genome sequence of Verrucomicrobial strain HZ-65, isolated from freshwater.</title>
        <authorList>
            <person name="Choi A."/>
        </authorList>
    </citation>
    <scope>NUCLEOTIDE SEQUENCE [LARGE SCALE GENOMIC DNA]</scope>
    <source>
        <strain evidence="2 3">HZ-65</strain>
    </source>
</reference>